<dbReference type="Proteomes" id="UP000235371">
    <property type="component" value="Unassembled WGS sequence"/>
</dbReference>
<organism evidence="2 3">
    <name type="scientific">Hyaloscypha bicolor E</name>
    <dbReference type="NCBI Taxonomy" id="1095630"/>
    <lineage>
        <taxon>Eukaryota</taxon>
        <taxon>Fungi</taxon>
        <taxon>Dikarya</taxon>
        <taxon>Ascomycota</taxon>
        <taxon>Pezizomycotina</taxon>
        <taxon>Leotiomycetes</taxon>
        <taxon>Helotiales</taxon>
        <taxon>Hyaloscyphaceae</taxon>
        <taxon>Hyaloscypha</taxon>
        <taxon>Hyaloscypha bicolor</taxon>
    </lineage>
</organism>
<keyword evidence="1" id="KW-1133">Transmembrane helix</keyword>
<evidence type="ECO:0000313" key="3">
    <source>
        <dbReference type="Proteomes" id="UP000235371"/>
    </source>
</evidence>
<keyword evidence="1" id="KW-0472">Membrane</keyword>
<evidence type="ECO:0000313" key="2">
    <source>
        <dbReference type="EMBL" id="PMD62371.1"/>
    </source>
</evidence>
<gene>
    <name evidence="2" type="ORF">K444DRAFT_523799</name>
</gene>
<name>A0A2J6THA3_9HELO</name>
<dbReference type="STRING" id="1095630.A0A2J6THA3"/>
<dbReference type="InParanoid" id="A0A2J6THA3"/>
<sequence>VLQITIEANKYNLNIALKYIRPRGKPEREDMGYLLVIAFLFGNIDIFIVYTLALILYYTGSYLKFLNNEITSQIIPWKTFYM</sequence>
<proteinExistence type="predicted"/>
<accession>A0A2J6THA3</accession>
<feature type="non-terminal residue" evidence="2">
    <location>
        <position position="1"/>
    </location>
</feature>
<dbReference type="RefSeq" id="XP_024739275.1">
    <property type="nucleotide sequence ID" value="XM_024874316.1"/>
</dbReference>
<keyword evidence="3" id="KW-1185">Reference proteome</keyword>
<dbReference type="EMBL" id="KZ613783">
    <property type="protein sequence ID" value="PMD62371.1"/>
    <property type="molecule type" value="Genomic_DNA"/>
</dbReference>
<dbReference type="GeneID" id="36582396"/>
<feature type="transmembrane region" description="Helical" evidence="1">
    <location>
        <begin position="31"/>
        <end position="58"/>
    </location>
</feature>
<reference evidence="2 3" key="1">
    <citation type="submission" date="2016-04" db="EMBL/GenBank/DDBJ databases">
        <title>A degradative enzymes factory behind the ericoid mycorrhizal symbiosis.</title>
        <authorList>
            <consortium name="DOE Joint Genome Institute"/>
            <person name="Martino E."/>
            <person name="Morin E."/>
            <person name="Grelet G."/>
            <person name="Kuo A."/>
            <person name="Kohler A."/>
            <person name="Daghino S."/>
            <person name="Barry K."/>
            <person name="Choi C."/>
            <person name="Cichocki N."/>
            <person name="Clum A."/>
            <person name="Copeland A."/>
            <person name="Hainaut M."/>
            <person name="Haridas S."/>
            <person name="Labutti K."/>
            <person name="Lindquist E."/>
            <person name="Lipzen A."/>
            <person name="Khouja H.-R."/>
            <person name="Murat C."/>
            <person name="Ohm R."/>
            <person name="Olson A."/>
            <person name="Spatafora J."/>
            <person name="Veneault-Fourrey C."/>
            <person name="Henrissat B."/>
            <person name="Grigoriev I."/>
            <person name="Martin F."/>
            <person name="Perotto S."/>
        </authorList>
    </citation>
    <scope>NUCLEOTIDE SEQUENCE [LARGE SCALE GENOMIC DNA]</scope>
    <source>
        <strain evidence="2 3">E</strain>
    </source>
</reference>
<dbReference type="AlphaFoldDB" id="A0A2J6THA3"/>
<dbReference type="OrthoDB" id="5275938at2759"/>
<keyword evidence="1" id="KW-0812">Transmembrane</keyword>
<protein>
    <submittedName>
        <fullName evidence="2">Uncharacterized protein</fullName>
    </submittedName>
</protein>
<evidence type="ECO:0000256" key="1">
    <source>
        <dbReference type="SAM" id="Phobius"/>
    </source>
</evidence>